<feature type="transmembrane region" description="Helical" evidence="1">
    <location>
        <begin position="35"/>
        <end position="56"/>
    </location>
</feature>
<name>A0A160TUY1_9ZZZZ</name>
<sequence>MRNLQEYGLWLVLVTINAVIVSQWVNYLINMSSEAAGLAAGLFLSIFLASLMFLLIRRVISRLDPRWNEGKLQATKALKPVAVI</sequence>
<dbReference type="AlphaFoldDB" id="A0A160TUY1"/>
<organism evidence="2">
    <name type="scientific">hydrothermal vent metagenome</name>
    <dbReference type="NCBI Taxonomy" id="652676"/>
    <lineage>
        <taxon>unclassified sequences</taxon>
        <taxon>metagenomes</taxon>
        <taxon>ecological metagenomes</taxon>
    </lineage>
</organism>
<evidence type="ECO:0000313" key="2">
    <source>
        <dbReference type="EMBL" id="CUS54351.1"/>
    </source>
</evidence>
<protein>
    <submittedName>
        <fullName evidence="2">Uncharacterized protein</fullName>
    </submittedName>
</protein>
<gene>
    <name evidence="2" type="ORF">MGWOODY_XGa727</name>
</gene>
<keyword evidence="1" id="KW-1133">Transmembrane helix</keyword>
<dbReference type="EMBL" id="CZRL01000104">
    <property type="protein sequence ID" value="CUS54351.1"/>
    <property type="molecule type" value="Genomic_DNA"/>
</dbReference>
<keyword evidence="1" id="KW-0812">Transmembrane</keyword>
<evidence type="ECO:0000256" key="1">
    <source>
        <dbReference type="SAM" id="Phobius"/>
    </source>
</evidence>
<accession>A0A160TUY1</accession>
<feature type="transmembrane region" description="Helical" evidence="1">
    <location>
        <begin position="7"/>
        <end position="29"/>
    </location>
</feature>
<proteinExistence type="predicted"/>
<reference evidence="2" key="1">
    <citation type="submission" date="2015-10" db="EMBL/GenBank/DDBJ databases">
        <authorList>
            <person name="Gilbert D.G."/>
        </authorList>
    </citation>
    <scope>NUCLEOTIDE SEQUENCE</scope>
</reference>
<keyword evidence="1" id="KW-0472">Membrane</keyword>